<feature type="compositionally biased region" description="Pro residues" evidence="1">
    <location>
        <begin position="186"/>
        <end position="201"/>
    </location>
</feature>
<proteinExistence type="predicted"/>
<feature type="transmembrane region" description="Helical" evidence="2">
    <location>
        <begin position="29"/>
        <end position="48"/>
    </location>
</feature>
<gene>
    <name evidence="3" type="ORF">WN72_46840</name>
</gene>
<dbReference type="Proteomes" id="UP000594015">
    <property type="component" value="Chromosome"/>
</dbReference>
<protein>
    <submittedName>
        <fullName evidence="3">Uncharacterized protein</fullName>
    </submittedName>
</protein>
<feature type="transmembrane region" description="Helical" evidence="2">
    <location>
        <begin position="68"/>
        <end position="86"/>
    </location>
</feature>
<feature type="compositionally biased region" description="Pro residues" evidence="1">
    <location>
        <begin position="217"/>
        <end position="228"/>
    </location>
</feature>
<evidence type="ECO:0000313" key="3">
    <source>
        <dbReference type="EMBL" id="QOZ72962.1"/>
    </source>
</evidence>
<feature type="region of interest" description="Disordered" evidence="1">
    <location>
        <begin position="161"/>
        <end position="246"/>
    </location>
</feature>
<sequence>MTVTAAEPMLRRRIVLSGYLDREGISPMVGFPLLLIPLAVYNIIAFLMPSVSFTDVLFKVPMITGETWPVTLADLLLALGVVLLLLEVVKGARPGSKFVMDHLLSLIVFGAAAAEFVMWPKFGNSTFFLLVLLAMADFFGGIAQRTRRRVAYVAETVPAPRKAKRQAEAPADEPPSEPKLSEPRFEPAPAPQAAPVVPPAPSAQSVAESVLMDHPAPKPVNPPSPEIPSPHLQPGNGTPSSPDAPR</sequence>
<dbReference type="AlphaFoldDB" id="A0AAE7NXE0"/>
<keyword evidence="2" id="KW-0472">Membrane</keyword>
<organism evidence="3 4">
    <name type="scientific">Bradyrhizobium arachidis</name>
    <dbReference type="NCBI Taxonomy" id="858423"/>
    <lineage>
        <taxon>Bacteria</taxon>
        <taxon>Pseudomonadati</taxon>
        <taxon>Pseudomonadota</taxon>
        <taxon>Alphaproteobacteria</taxon>
        <taxon>Hyphomicrobiales</taxon>
        <taxon>Nitrobacteraceae</taxon>
        <taxon>Bradyrhizobium</taxon>
    </lineage>
</organism>
<dbReference type="KEGG" id="barh:WN72_46840"/>
<keyword evidence="2" id="KW-1133">Transmembrane helix</keyword>
<name>A0AAE7NXE0_9BRAD</name>
<evidence type="ECO:0000256" key="1">
    <source>
        <dbReference type="SAM" id="MobiDB-lite"/>
    </source>
</evidence>
<feature type="compositionally biased region" description="Polar residues" evidence="1">
    <location>
        <begin position="235"/>
        <end position="246"/>
    </location>
</feature>
<evidence type="ECO:0000313" key="4">
    <source>
        <dbReference type="Proteomes" id="UP000594015"/>
    </source>
</evidence>
<feature type="transmembrane region" description="Helical" evidence="2">
    <location>
        <begin position="125"/>
        <end position="143"/>
    </location>
</feature>
<accession>A0AAE7NXE0</accession>
<dbReference type="EMBL" id="CP030050">
    <property type="protein sequence ID" value="QOZ72962.1"/>
    <property type="molecule type" value="Genomic_DNA"/>
</dbReference>
<reference evidence="3 4" key="1">
    <citation type="submission" date="2018-06" db="EMBL/GenBank/DDBJ databases">
        <title>Comparative genomics of Bradyrhizobium nodulating Arachidis hypogaea.</title>
        <authorList>
            <person name="Li Y."/>
        </authorList>
    </citation>
    <scope>NUCLEOTIDE SEQUENCE [LARGE SCALE GENOMIC DNA]</scope>
    <source>
        <strain evidence="3 4">CCBAU 051107</strain>
    </source>
</reference>
<evidence type="ECO:0000256" key="2">
    <source>
        <dbReference type="SAM" id="Phobius"/>
    </source>
</evidence>
<keyword evidence="2" id="KW-0812">Transmembrane</keyword>
<feature type="transmembrane region" description="Helical" evidence="2">
    <location>
        <begin position="98"/>
        <end position="119"/>
    </location>
</feature>